<dbReference type="PROSITE" id="PS51679">
    <property type="entry name" value="SAM_MT_C5"/>
    <property type="match status" value="1"/>
</dbReference>
<dbReference type="AlphaFoldDB" id="A0A3M0GCZ0"/>
<dbReference type="InterPro" id="IPR029063">
    <property type="entry name" value="SAM-dependent_MTases_sf"/>
</dbReference>
<comment type="caution">
    <text evidence="8">The sequence shown here is derived from an EMBL/GenBank/DDBJ whole genome shotgun (WGS) entry which is preliminary data.</text>
</comment>
<dbReference type="PRINTS" id="PR00105">
    <property type="entry name" value="C5METTRFRASE"/>
</dbReference>
<keyword evidence="4 6" id="KW-0949">S-adenosyl-L-methionine</keyword>
<dbReference type="InterPro" id="IPR050390">
    <property type="entry name" value="C5-Methyltransferase"/>
</dbReference>
<evidence type="ECO:0000256" key="6">
    <source>
        <dbReference type="PROSITE-ProRule" id="PRU01016"/>
    </source>
</evidence>
<sequence>MPVIDVFAGPGGLNEGFASVVVGDEPLFRIAASFEMESNAVETLVLRSTVRALSTQSQLYEPYREFLDGELSMSELRGTSDFKKAEAFARAHVNQIELGRENREKVASRIHAAIDGHSDWVLVGGPPCQAYSLVGRSRRAHDPTFAADHKHFLYKEYLDIIKRFEPPVFVMENVKGLLSANHNGSAMFERIMRDLSDDGKYRIRSLVVDDESPEPADFVIRAEKYNIPQRRHRIILLGVRDGFGTGVWGQLKPAAGEVTVAQALVGLGKVLSGVSRNSDPSAWIKAQNEAFHFLSESSIRNDCKVDSNPKPDEKLERWLTHREVGITLHDPRSHMASDLTRYAYLAGLAEFGEQPKVFELPPKLRPNHRNIDGAKTPFVDRFKVQRWDRPSSTIASHISKDGHYYIHPDPQQMRSLTVREAARLQTFPDDYYFCGPRTAQYHQVGNAVPPLLALQIAEQVAKIFER</sequence>
<protein>
    <recommendedName>
        <fullName evidence="1">DNA (cytosine-5-)-methyltransferase</fullName>
        <ecNumber evidence="1">2.1.1.37</ecNumber>
    </recommendedName>
</protein>
<evidence type="ECO:0000256" key="4">
    <source>
        <dbReference type="ARBA" id="ARBA00022691"/>
    </source>
</evidence>
<evidence type="ECO:0000313" key="8">
    <source>
        <dbReference type="EMBL" id="RMB62397.1"/>
    </source>
</evidence>
<dbReference type="Gene3D" id="3.90.120.10">
    <property type="entry name" value="DNA Methylase, subunit A, domain 2"/>
    <property type="match status" value="1"/>
</dbReference>
<organism evidence="8 9">
    <name type="scientific">Tessaracoccus antarcticus</name>
    <dbReference type="NCBI Taxonomy" id="2479848"/>
    <lineage>
        <taxon>Bacteria</taxon>
        <taxon>Bacillati</taxon>
        <taxon>Actinomycetota</taxon>
        <taxon>Actinomycetes</taxon>
        <taxon>Propionibacteriales</taxon>
        <taxon>Propionibacteriaceae</taxon>
        <taxon>Tessaracoccus</taxon>
    </lineage>
</organism>
<dbReference type="GO" id="GO:0044027">
    <property type="term" value="P:negative regulation of gene expression via chromosomal CpG island methylation"/>
    <property type="evidence" value="ECO:0007669"/>
    <property type="project" value="TreeGrafter"/>
</dbReference>
<evidence type="ECO:0000256" key="1">
    <source>
        <dbReference type="ARBA" id="ARBA00011975"/>
    </source>
</evidence>
<dbReference type="NCBIfam" id="TIGR00675">
    <property type="entry name" value="dcm"/>
    <property type="match status" value="1"/>
</dbReference>
<proteinExistence type="inferred from homology"/>
<reference evidence="8 9" key="1">
    <citation type="submission" date="2018-10" db="EMBL/GenBank/DDBJ databases">
        <title>Tessaracoccus antarcticuss sp. nov., isolated from sediment.</title>
        <authorList>
            <person name="Zhou L.Y."/>
            <person name="Du Z.J."/>
        </authorList>
    </citation>
    <scope>NUCLEOTIDE SEQUENCE [LARGE SCALE GENOMIC DNA]</scope>
    <source>
        <strain evidence="8 9">JDX10</strain>
    </source>
</reference>
<keyword evidence="9" id="KW-1185">Reference proteome</keyword>
<dbReference type="PANTHER" id="PTHR10629:SF52">
    <property type="entry name" value="DNA (CYTOSINE-5)-METHYLTRANSFERASE 1"/>
    <property type="match status" value="1"/>
</dbReference>
<keyword evidence="3 6" id="KW-0808">Transferase</keyword>
<dbReference type="InterPro" id="IPR001525">
    <property type="entry name" value="C5_MeTfrase"/>
</dbReference>
<dbReference type="SUPFAM" id="SSF53335">
    <property type="entry name" value="S-adenosyl-L-methionine-dependent methyltransferases"/>
    <property type="match status" value="1"/>
</dbReference>
<evidence type="ECO:0000256" key="2">
    <source>
        <dbReference type="ARBA" id="ARBA00022603"/>
    </source>
</evidence>
<evidence type="ECO:0000256" key="3">
    <source>
        <dbReference type="ARBA" id="ARBA00022679"/>
    </source>
</evidence>
<dbReference type="GO" id="GO:0009307">
    <property type="term" value="P:DNA restriction-modification system"/>
    <property type="evidence" value="ECO:0007669"/>
    <property type="project" value="UniProtKB-KW"/>
</dbReference>
<feature type="active site" evidence="6">
    <location>
        <position position="128"/>
    </location>
</feature>
<dbReference type="Gene3D" id="3.40.50.150">
    <property type="entry name" value="Vaccinia Virus protein VP39"/>
    <property type="match status" value="1"/>
</dbReference>
<dbReference type="PANTHER" id="PTHR10629">
    <property type="entry name" value="CYTOSINE-SPECIFIC METHYLTRANSFERASE"/>
    <property type="match status" value="1"/>
</dbReference>
<dbReference type="EC" id="2.1.1.37" evidence="1"/>
<evidence type="ECO:0000313" key="9">
    <source>
        <dbReference type="Proteomes" id="UP000275256"/>
    </source>
</evidence>
<comment type="similarity">
    <text evidence="6 7">Belongs to the class I-like SAM-binding methyltransferase superfamily. C5-methyltransferase family.</text>
</comment>
<gene>
    <name evidence="8" type="ORF">EAX62_01970</name>
</gene>
<accession>A0A3M0GCZ0</accession>
<evidence type="ECO:0000256" key="7">
    <source>
        <dbReference type="RuleBase" id="RU000416"/>
    </source>
</evidence>
<dbReference type="GO" id="GO:0003886">
    <property type="term" value="F:DNA (cytosine-5-)-methyltransferase activity"/>
    <property type="evidence" value="ECO:0007669"/>
    <property type="project" value="UniProtKB-EC"/>
</dbReference>
<dbReference type="GO" id="GO:0003677">
    <property type="term" value="F:DNA binding"/>
    <property type="evidence" value="ECO:0007669"/>
    <property type="project" value="TreeGrafter"/>
</dbReference>
<evidence type="ECO:0000256" key="5">
    <source>
        <dbReference type="ARBA" id="ARBA00022747"/>
    </source>
</evidence>
<keyword evidence="2 6" id="KW-0489">Methyltransferase</keyword>
<dbReference type="EMBL" id="REFW01000001">
    <property type="protein sequence ID" value="RMB62397.1"/>
    <property type="molecule type" value="Genomic_DNA"/>
</dbReference>
<dbReference type="OrthoDB" id="9813719at2"/>
<dbReference type="Pfam" id="PF00145">
    <property type="entry name" value="DNA_methylase"/>
    <property type="match status" value="1"/>
</dbReference>
<dbReference type="GO" id="GO:0032259">
    <property type="term" value="P:methylation"/>
    <property type="evidence" value="ECO:0007669"/>
    <property type="project" value="UniProtKB-KW"/>
</dbReference>
<keyword evidence="5" id="KW-0680">Restriction system</keyword>
<dbReference type="Proteomes" id="UP000275256">
    <property type="component" value="Unassembled WGS sequence"/>
</dbReference>
<name>A0A3M0GCZ0_9ACTN</name>